<dbReference type="EMBL" id="LAZR01000138">
    <property type="protein sequence ID" value="KKN87390.1"/>
    <property type="molecule type" value="Genomic_DNA"/>
</dbReference>
<accession>A0A0F9U2C8</accession>
<gene>
    <name evidence="1" type="ORF">LCGC14_0258450</name>
</gene>
<sequence>MNDHEKVDMKIQRPLILVGVDPGRTSGYGIHCDDLKRDFARGYAVPHDWHWGQCKGVNGRDLQTEFGSILVLISAYYSAEWTIGDESSGEPLMVLRGTGKGEQWFACPEFHFYIEDQFIIDDRKVAKRERMAKQRDALGVATSKGRWLAIAETFGFQTHQVNPTVWREAQLGRGWGSVPRKQVKRHAVDLANNIWGLGLKNNQDHGAEARFITEYGWIEQSQIRRMARAGR</sequence>
<comment type="caution">
    <text evidence="1">The sequence shown here is derived from an EMBL/GenBank/DDBJ whole genome shotgun (WGS) entry which is preliminary data.</text>
</comment>
<evidence type="ECO:0000313" key="1">
    <source>
        <dbReference type="EMBL" id="KKN87390.1"/>
    </source>
</evidence>
<proteinExistence type="predicted"/>
<organism evidence="1">
    <name type="scientific">marine sediment metagenome</name>
    <dbReference type="NCBI Taxonomy" id="412755"/>
    <lineage>
        <taxon>unclassified sequences</taxon>
        <taxon>metagenomes</taxon>
        <taxon>ecological metagenomes</taxon>
    </lineage>
</organism>
<dbReference type="AlphaFoldDB" id="A0A0F9U2C8"/>
<protein>
    <submittedName>
        <fullName evidence="1">Uncharacterized protein</fullName>
    </submittedName>
</protein>
<name>A0A0F9U2C8_9ZZZZ</name>
<reference evidence="1" key="1">
    <citation type="journal article" date="2015" name="Nature">
        <title>Complex archaea that bridge the gap between prokaryotes and eukaryotes.</title>
        <authorList>
            <person name="Spang A."/>
            <person name="Saw J.H."/>
            <person name="Jorgensen S.L."/>
            <person name="Zaremba-Niedzwiedzka K."/>
            <person name="Martijn J."/>
            <person name="Lind A.E."/>
            <person name="van Eijk R."/>
            <person name="Schleper C."/>
            <person name="Guy L."/>
            <person name="Ettema T.J."/>
        </authorList>
    </citation>
    <scope>NUCLEOTIDE SEQUENCE</scope>
</reference>